<protein>
    <submittedName>
        <fullName evidence="2">Aldo/keto reductase</fullName>
    </submittedName>
</protein>
<dbReference type="Gene3D" id="3.20.20.100">
    <property type="entry name" value="NADP-dependent oxidoreductase domain"/>
    <property type="match status" value="1"/>
</dbReference>
<dbReference type="InterPro" id="IPR053135">
    <property type="entry name" value="AKR2_Oxidoreductase"/>
</dbReference>
<evidence type="ECO:0000259" key="1">
    <source>
        <dbReference type="Pfam" id="PF00248"/>
    </source>
</evidence>
<sequence length="313" mass="33627">MHCPSRRRFLDSALATSVVAGLGALAGVGPLFAAPAASAPLLTRPIPSSGEQLPVIGAGTSGSYDVAIGSPEYAQLQQVAKIFFDGGARLIDTSPNYGRSDEVVGSLLHDGGWRDKAFIATKIAADSRQAAEAQWAESLRRLRTGKVELLQVHNLRDWQAQLAYARELKAQGKTRYVGVTHYTDAGLPELERILRGEKLDFIQIHYSVNSTNAARTVLPLAQDKGVAVLVNRAFDDGKLFAQVKDVPLPGWAAEAGVTSWAQMFLKFAISHPAVTVVIPATGKPERQLDQLKAGRGPLLTAAQQQELVRQFAA</sequence>
<accession>A0ABW3M4K3</accession>
<dbReference type="Proteomes" id="UP001597033">
    <property type="component" value="Unassembled WGS sequence"/>
</dbReference>
<dbReference type="PROSITE" id="PS51318">
    <property type="entry name" value="TAT"/>
    <property type="match status" value="1"/>
</dbReference>
<feature type="domain" description="NADP-dependent oxidoreductase" evidence="1">
    <location>
        <begin position="56"/>
        <end position="296"/>
    </location>
</feature>
<proteinExistence type="predicted"/>
<dbReference type="CDD" id="cd19095">
    <property type="entry name" value="AKR_PA4992-like"/>
    <property type="match status" value="1"/>
</dbReference>
<dbReference type="Pfam" id="PF00248">
    <property type="entry name" value="Aldo_ket_red"/>
    <property type="match status" value="1"/>
</dbReference>
<dbReference type="InterPro" id="IPR036812">
    <property type="entry name" value="NAD(P)_OxRdtase_dom_sf"/>
</dbReference>
<comment type="caution">
    <text evidence="2">The sequence shown here is derived from an EMBL/GenBank/DDBJ whole genome shotgun (WGS) entry which is preliminary data.</text>
</comment>
<name>A0ABW3M4K3_9GAMM</name>
<dbReference type="InterPro" id="IPR006311">
    <property type="entry name" value="TAT_signal"/>
</dbReference>
<evidence type="ECO:0000313" key="3">
    <source>
        <dbReference type="Proteomes" id="UP001597033"/>
    </source>
</evidence>
<keyword evidence="3" id="KW-1185">Reference proteome</keyword>
<gene>
    <name evidence="2" type="ORF">ACFQ2N_16530</name>
</gene>
<dbReference type="SUPFAM" id="SSF51430">
    <property type="entry name" value="NAD(P)-linked oxidoreductase"/>
    <property type="match status" value="1"/>
</dbReference>
<reference evidence="3" key="1">
    <citation type="journal article" date="2019" name="Int. J. Syst. Evol. Microbiol.">
        <title>The Global Catalogue of Microorganisms (GCM) 10K type strain sequencing project: providing services to taxonomists for standard genome sequencing and annotation.</title>
        <authorList>
            <consortium name="The Broad Institute Genomics Platform"/>
            <consortium name="The Broad Institute Genome Sequencing Center for Infectious Disease"/>
            <person name="Wu L."/>
            <person name="Ma J."/>
        </authorList>
    </citation>
    <scope>NUCLEOTIDE SEQUENCE [LARGE SCALE GENOMIC DNA]</scope>
    <source>
        <strain evidence="3">CCUG 55854</strain>
    </source>
</reference>
<dbReference type="PANTHER" id="PTHR43312">
    <property type="entry name" value="D-THREO-ALDOSE 1-DEHYDROGENASE"/>
    <property type="match status" value="1"/>
</dbReference>
<dbReference type="RefSeq" id="WP_162378448.1">
    <property type="nucleotide sequence ID" value="NZ_JBHTKN010000017.1"/>
</dbReference>
<dbReference type="PANTHER" id="PTHR43312:SF1">
    <property type="entry name" value="NADP-DEPENDENT OXIDOREDUCTASE DOMAIN-CONTAINING PROTEIN"/>
    <property type="match status" value="1"/>
</dbReference>
<evidence type="ECO:0000313" key="2">
    <source>
        <dbReference type="EMBL" id="MFD1043960.1"/>
    </source>
</evidence>
<dbReference type="InterPro" id="IPR023210">
    <property type="entry name" value="NADP_OxRdtase_dom"/>
</dbReference>
<dbReference type="EMBL" id="JBHTKN010000017">
    <property type="protein sequence ID" value="MFD1043960.1"/>
    <property type="molecule type" value="Genomic_DNA"/>
</dbReference>
<organism evidence="2 3">
    <name type="scientific">Pseudoxanthomonas kaohsiungensis</name>
    <dbReference type="NCBI Taxonomy" id="283923"/>
    <lineage>
        <taxon>Bacteria</taxon>
        <taxon>Pseudomonadati</taxon>
        <taxon>Pseudomonadota</taxon>
        <taxon>Gammaproteobacteria</taxon>
        <taxon>Lysobacterales</taxon>
        <taxon>Lysobacteraceae</taxon>
        <taxon>Pseudoxanthomonas</taxon>
    </lineage>
</organism>